<evidence type="ECO:0000313" key="1">
    <source>
        <dbReference type="EMBL" id="KAH7910147.1"/>
    </source>
</evidence>
<proteinExistence type="predicted"/>
<dbReference type="Proteomes" id="UP000790377">
    <property type="component" value="Unassembled WGS sequence"/>
</dbReference>
<keyword evidence="2" id="KW-1185">Reference proteome</keyword>
<organism evidence="1 2">
    <name type="scientific">Hygrophoropsis aurantiaca</name>
    <dbReference type="NCBI Taxonomy" id="72124"/>
    <lineage>
        <taxon>Eukaryota</taxon>
        <taxon>Fungi</taxon>
        <taxon>Dikarya</taxon>
        <taxon>Basidiomycota</taxon>
        <taxon>Agaricomycotina</taxon>
        <taxon>Agaricomycetes</taxon>
        <taxon>Agaricomycetidae</taxon>
        <taxon>Boletales</taxon>
        <taxon>Coniophorineae</taxon>
        <taxon>Hygrophoropsidaceae</taxon>
        <taxon>Hygrophoropsis</taxon>
    </lineage>
</organism>
<reference evidence="1" key="1">
    <citation type="journal article" date="2021" name="New Phytol.">
        <title>Evolutionary innovations through gain and loss of genes in the ectomycorrhizal Boletales.</title>
        <authorList>
            <person name="Wu G."/>
            <person name="Miyauchi S."/>
            <person name="Morin E."/>
            <person name="Kuo A."/>
            <person name="Drula E."/>
            <person name="Varga T."/>
            <person name="Kohler A."/>
            <person name="Feng B."/>
            <person name="Cao Y."/>
            <person name="Lipzen A."/>
            <person name="Daum C."/>
            <person name="Hundley H."/>
            <person name="Pangilinan J."/>
            <person name="Johnson J."/>
            <person name="Barry K."/>
            <person name="LaButti K."/>
            <person name="Ng V."/>
            <person name="Ahrendt S."/>
            <person name="Min B."/>
            <person name="Choi I.G."/>
            <person name="Park H."/>
            <person name="Plett J.M."/>
            <person name="Magnuson J."/>
            <person name="Spatafora J.W."/>
            <person name="Nagy L.G."/>
            <person name="Henrissat B."/>
            <person name="Grigoriev I.V."/>
            <person name="Yang Z.L."/>
            <person name="Xu J."/>
            <person name="Martin F.M."/>
        </authorList>
    </citation>
    <scope>NUCLEOTIDE SEQUENCE</scope>
    <source>
        <strain evidence="1">ATCC 28755</strain>
    </source>
</reference>
<accession>A0ACB8AAR0</accession>
<gene>
    <name evidence="1" type="ORF">BJ138DRAFT_141486</name>
</gene>
<evidence type="ECO:0000313" key="2">
    <source>
        <dbReference type="Proteomes" id="UP000790377"/>
    </source>
</evidence>
<sequence>MHECRVPSKFYSIYSTRRSEAISCKAVSGCQRDLRGSTLLQYLLKIRPRKSSPRVLSRRVMSLMSTVQPFPLGPTAGAELLASFVSVALWGTTCMQTLLYFVNYPNDTRYLKLLVIWLWIVDTVHQVLIVQGVYTSQITDFCDYGRAETVTPQFLWQVLLTSLVAIPSQFFFTYRLWIFTGNKWLYLIFLIPATAYELVGGLVFIAIGTITPTAAALVSFTPASVFTAVQGIAAVVDIGNAAGLVYILWKRRKNALPKSRSILQRLVILTINTGIWTALFAIFTLVTIVVYKDNLIYAALYFPLCTLYCNTVLANLNARVLMKPANESEGDETYHLAPVFKHPSITITGAGHPDATTDMTDEILPVSKEVRLRHEHNASQSSITCGCSQDAMRDRKIDHRV</sequence>
<protein>
    <submittedName>
        <fullName evidence="1">Uncharacterized protein</fullName>
    </submittedName>
</protein>
<dbReference type="EMBL" id="MU267725">
    <property type="protein sequence ID" value="KAH7910147.1"/>
    <property type="molecule type" value="Genomic_DNA"/>
</dbReference>
<name>A0ACB8AAR0_9AGAM</name>
<comment type="caution">
    <text evidence="1">The sequence shown here is derived from an EMBL/GenBank/DDBJ whole genome shotgun (WGS) entry which is preliminary data.</text>
</comment>